<gene>
    <name evidence="2" type="ORF">AHMF7616_04243</name>
</gene>
<dbReference type="RefSeq" id="WP_115374597.1">
    <property type="nucleotide sequence ID" value="NZ_QASA01000001.1"/>
</dbReference>
<evidence type="ECO:0000313" key="3">
    <source>
        <dbReference type="Proteomes" id="UP000253919"/>
    </source>
</evidence>
<dbReference type="OrthoDB" id="949206at2"/>
<sequence>MTTKFLKTVLFAGCLLLATDLYAQKTTLAPVVIYLKNTALLPKKFNLISYAPSEAGNTAVSQYFMPGKEQAFTFEEGTKLYLASNEQVATVMSGQRIDKEKPFLVVKKSDAGKTFSLK</sequence>
<feature type="signal peptide" evidence="1">
    <location>
        <begin position="1"/>
        <end position="23"/>
    </location>
</feature>
<dbReference type="Proteomes" id="UP000253919">
    <property type="component" value="Unassembled WGS sequence"/>
</dbReference>
<evidence type="ECO:0000313" key="2">
    <source>
        <dbReference type="EMBL" id="RDC65613.1"/>
    </source>
</evidence>
<accession>A0A369QL12</accession>
<dbReference type="AlphaFoldDB" id="A0A369QL12"/>
<keyword evidence="1" id="KW-0732">Signal</keyword>
<keyword evidence="3" id="KW-1185">Reference proteome</keyword>
<feature type="chain" id="PRO_5017074926" evidence="1">
    <location>
        <begin position="24"/>
        <end position="118"/>
    </location>
</feature>
<protein>
    <submittedName>
        <fullName evidence="2">Uncharacterized protein</fullName>
    </submittedName>
</protein>
<name>A0A369QL12_9BACT</name>
<organism evidence="2 3">
    <name type="scientific">Adhaeribacter pallidiroseus</name>
    <dbReference type="NCBI Taxonomy" id="2072847"/>
    <lineage>
        <taxon>Bacteria</taxon>
        <taxon>Pseudomonadati</taxon>
        <taxon>Bacteroidota</taxon>
        <taxon>Cytophagia</taxon>
        <taxon>Cytophagales</taxon>
        <taxon>Hymenobacteraceae</taxon>
        <taxon>Adhaeribacter</taxon>
    </lineage>
</organism>
<proteinExistence type="predicted"/>
<dbReference type="EMBL" id="QASA01000001">
    <property type="protein sequence ID" value="RDC65613.1"/>
    <property type="molecule type" value="Genomic_DNA"/>
</dbReference>
<reference evidence="2 3" key="1">
    <citation type="submission" date="2018-04" db="EMBL/GenBank/DDBJ databases">
        <title>Adhaeribacter sp. HMF7616 genome sequencing and assembly.</title>
        <authorList>
            <person name="Kang H."/>
            <person name="Kang J."/>
            <person name="Cha I."/>
            <person name="Kim H."/>
            <person name="Joh K."/>
        </authorList>
    </citation>
    <scope>NUCLEOTIDE SEQUENCE [LARGE SCALE GENOMIC DNA]</scope>
    <source>
        <strain evidence="2 3">HMF7616</strain>
    </source>
</reference>
<comment type="caution">
    <text evidence="2">The sequence shown here is derived from an EMBL/GenBank/DDBJ whole genome shotgun (WGS) entry which is preliminary data.</text>
</comment>
<evidence type="ECO:0000256" key="1">
    <source>
        <dbReference type="SAM" id="SignalP"/>
    </source>
</evidence>